<evidence type="ECO:0000256" key="1">
    <source>
        <dbReference type="ARBA" id="ARBA00022737"/>
    </source>
</evidence>
<dbReference type="EMBL" id="JBHMEW010000057">
    <property type="protein sequence ID" value="MFB9212029.1"/>
    <property type="molecule type" value="Genomic_DNA"/>
</dbReference>
<dbReference type="Gene3D" id="1.25.40.10">
    <property type="entry name" value="Tetratricopeptide repeat domain"/>
    <property type="match status" value="1"/>
</dbReference>
<protein>
    <submittedName>
        <fullName evidence="5">YaiO family outer membrane beta-barrel protein</fullName>
    </submittedName>
</protein>
<dbReference type="SMART" id="SM00028">
    <property type="entry name" value="TPR"/>
    <property type="match status" value="2"/>
</dbReference>
<feature type="repeat" description="TPR" evidence="3">
    <location>
        <begin position="63"/>
        <end position="96"/>
    </location>
</feature>
<dbReference type="InterPro" id="IPR030887">
    <property type="entry name" value="Beta-barrel_YaiO"/>
</dbReference>
<evidence type="ECO:0000256" key="3">
    <source>
        <dbReference type="PROSITE-ProRule" id="PRU00339"/>
    </source>
</evidence>
<evidence type="ECO:0000313" key="6">
    <source>
        <dbReference type="Proteomes" id="UP001589654"/>
    </source>
</evidence>
<dbReference type="Pfam" id="PF19413">
    <property type="entry name" value="YaiO"/>
    <property type="match status" value="1"/>
</dbReference>
<dbReference type="InterPro" id="IPR019734">
    <property type="entry name" value="TPR_rpt"/>
</dbReference>
<reference evidence="5 6" key="1">
    <citation type="submission" date="2024-09" db="EMBL/GenBank/DDBJ databases">
        <authorList>
            <person name="Sun Q."/>
            <person name="Mori K."/>
        </authorList>
    </citation>
    <scope>NUCLEOTIDE SEQUENCE [LARGE SCALE GENOMIC DNA]</scope>
    <source>
        <strain evidence="5 6">CECT 7682</strain>
    </source>
</reference>
<dbReference type="SUPFAM" id="SSF48452">
    <property type="entry name" value="TPR-like"/>
    <property type="match status" value="1"/>
</dbReference>
<sequence>MRIIFIFISTAILWIPLSISTYGQEINNPDKKFGEARELAFDGKRKEAIQLSKRIVEKYPGYSDVWILIGRIYSWEGKNDSASVYFEEALEKSPSYEDAYVGYLDNLFWAGQYDKAEIVLDRAFENLKPPSSKIEYRKAKLAYYRESYGKALRLTEKLYEKNPKMEGLLSFIQKLKRLSISNAVGLLFDHDSYDGQIAPWQTYRFYGRKTIKSFGSVIGRVTHSNRFGTNGNQFELDAYPSLGENSYAYLNVGFSKASFFPDFRFGGSIYWNLPKALELDIGYRNLKFTSSTHIFTASLGKYTGNWWLNLRGNHVPSQEGGAFSGNFQARYYFKGAEDFFSFRISSGISADEEEGYLQRELLGSYGARVGYQQLWSSHWMGFANIRYSQDEISSGNFRPNFNISVGSEFRF</sequence>
<evidence type="ECO:0000259" key="4">
    <source>
        <dbReference type="Pfam" id="PF19413"/>
    </source>
</evidence>
<dbReference type="NCBIfam" id="TIGR04390">
    <property type="entry name" value="OMP_YaiO_dom"/>
    <property type="match status" value="1"/>
</dbReference>
<dbReference type="Proteomes" id="UP001589654">
    <property type="component" value="Unassembled WGS sequence"/>
</dbReference>
<keyword evidence="1" id="KW-0677">Repeat</keyword>
<keyword evidence="2 3" id="KW-0802">TPR repeat</keyword>
<evidence type="ECO:0000256" key="2">
    <source>
        <dbReference type="ARBA" id="ARBA00022803"/>
    </source>
</evidence>
<name>A0ABV5J5D0_9BACT</name>
<evidence type="ECO:0000313" key="5">
    <source>
        <dbReference type="EMBL" id="MFB9212029.1"/>
    </source>
</evidence>
<dbReference type="InterPro" id="IPR051685">
    <property type="entry name" value="Ycf3/AcsC/BcsC/TPR_MFPF"/>
</dbReference>
<organism evidence="5 6">
    <name type="scientific">Echinicola jeungdonensis</name>
    <dbReference type="NCBI Taxonomy" id="709343"/>
    <lineage>
        <taxon>Bacteria</taxon>
        <taxon>Pseudomonadati</taxon>
        <taxon>Bacteroidota</taxon>
        <taxon>Cytophagia</taxon>
        <taxon>Cytophagales</taxon>
        <taxon>Cyclobacteriaceae</taxon>
        <taxon>Echinicola</taxon>
    </lineage>
</organism>
<accession>A0ABV5J5D0</accession>
<dbReference type="InterPro" id="IPR011990">
    <property type="entry name" value="TPR-like_helical_dom_sf"/>
</dbReference>
<proteinExistence type="predicted"/>
<dbReference type="PROSITE" id="PS50005">
    <property type="entry name" value="TPR"/>
    <property type="match status" value="1"/>
</dbReference>
<dbReference type="PANTHER" id="PTHR44943:SF8">
    <property type="entry name" value="TPR REPEAT-CONTAINING PROTEIN MJ0263"/>
    <property type="match status" value="1"/>
</dbReference>
<keyword evidence="6" id="KW-1185">Reference proteome</keyword>
<gene>
    <name evidence="5" type="ORF">ACFFUR_09430</name>
</gene>
<dbReference type="RefSeq" id="WP_290249426.1">
    <property type="nucleotide sequence ID" value="NZ_JAUFQT010000002.1"/>
</dbReference>
<dbReference type="Pfam" id="PF14559">
    <property type="entry name" value="TPR_19"/>
    <property type="match status" value="1"/>
</dbReference>
<dbReference type="PANTHER" id="PTHR44943">
    <property type="entry name" value="CELLULOSE SYNTHASE OPERON PROTEIN C"/>
    <property type="match status" value="1"/>
</dbReference>
<feature type="domain" description="YaiO beta-barrel" evidence="4">
    <location>
        <begin position="182"/>
        <end position="352"/>
    </location>
</feature>
<comment type="caution">
    <text evidence="5">The sequence shown here is derived from an EMBL/GenBank/DDBJ whole genome shotgun (WGS) entry which is preliminary data.</text>
</comment>